<dbReference type="Pfam" id="PF00642">
    <property type="entry name" value="zf-CCCH"/>
    <property type="match status" value="2"/>
</dbReference>
<dbReference type="SUPFAM" id="SSF90229">
    <property type="entry name" value="CCCH zinc finger"/>
    <property type="match status" value="2"/>
</dbReference>
<evidence type="ECO:0000256" key="1">
    <source>
        <dbReference type="ARBA" id="ARBA00022723"/>
    </source>
</evidence>
<evidence type="ECO:0000256" key="4">
    <source>
        <dbReference type="ARBA" id="ARBA00022833"/>
    </source>
</evidence>
<comment type="caution">
    <text evidence="8">The sequence shown here is derived from an EMBL/GenBank/DDBJ whole genome shotgun (WGS) entry which is preliminary data.</text>
</comment>
<feature type="region of interest" description="Disordered" evidence="6">
    <location>
        <begin position="1"/>
        <end position="34"/>
    </location>
</feature>
<dbReference type="SMART" id="SM00356">
    <property type="entry name" value="ZnF_C3H1"/>
    <property type="match status" value="2"/>
</dbReference>
<evidence type="ECO:0000256" key="2">
    <source>
        <dbReference type="ARBA" id="ARBA00022737"/>
    </source>
</evidence>
<dbReference type="AlphaFoldDB" id="A0AAN9BGY5"/>
<dbReference type="FunFam" id="4.10.1000.10:FF:000002">
    <property type="entry name" value="Zinc finger protein 36, C3H1 type-like 1"/>
    <property type="match status" value="1"/>
</dbReference>
<sequence>MSTAVMPSQVDVGESFYQNRRNSSSSACRMQQQQQYDRRHYFAITSAAATTSQPRHRNLSGPSATGTRPVTLDNRALATPPPTAPCSKDTRDSAHRKLDRSLSDSEDRINGNGGRGVNSARYKTELCRPFEESGHCKYGEKCQFAHGYHELRNLSRHPKYKTERCRTYHTIGFCPYGPRCHFIHNEEERNERVQCRKNSSNCNILQQQQQQQQRVSNPSTSGISQRPNNLCGLNSIGSSFESVSTSSSSPGNLSPSLTEDLFPSIGTFSPSSVDAVPSSVDSGSPRSSPVFNFPASDAVGVGSILKPLQVQTAQFYNNVVDMAALHFTMLNISQNQRNNVNNTFNTNLNVTANLSVTNRQQGLEPESVTGVEKVWPAAGVAFPPPSSSPVSSQSDDSMGSTGSLESPAHSPVDNSVHLVNSPLDVGRAMRLPIFNRLSAE</sequence>
<reference evidence="8 9" key="1">
    <citation type="submission" date="2024-02" db="EMBL/GenBank/DDBJ databases">
        <title>Chromosome-scale genome assembly of the rough periwinkle Littorina saxatilis.</title>
        <authorList>
            <person name="De Jode A."/>
            <person name="Faria R."/>
            <person name="Formenti G."/>
            <person name="Sims Y."/>
            <person name="Smith T.P."/>
            <person name="Tracey A."/>
            <person name="Wood J.M.D."/>
            <person name="Zagrodzka Z.B."/>
            <person name="Johannesson K."/>
            <person name="Butlin R.K."/>
            <person name="Leder E.H."/>
        </authorList>
    </citation>
    <scope>NUCLEOTIDE SEQUENCE [LARGE SCALE GENOMIC DNA]</scope>
    <source>
        <strain evidence="8">Snail1</strain>
        <tissue evidence="8">Muscle</tissue>
    </source>
</reference>
<keyword evidence="2" id="KW-0677">Repeat</keyword>
<keyword evidence="1 5" id="KW-0479">Metal-binding</keyword>
<feature type="domain" description="C3H1-type" evidence="7">
    <location>
        <begin position="121"/>
        <end position="149"/>
    </location>
</feature>
<feature type="region of interest" description="Disordered" evidence="6">
    <location>
        <begin position="379"/>
        <end position="416"/>
    </location>
</feature>
<dbReference type="PANTHER" id="PTHR12547">
    <property type="entry name" value="CCCH ZINC FINGER/TIS11-RELATED"/>
    <property type="match status" value="1"/>
</dbReference>
<dbReference type="InterPro" id="IPR045877">
    <property type="entry name" value="ZFP36-like"/>
</dbReference>
<evidence type="ECO:0000256" key="3">
    <source>
        <dbReference type="ARBA" id="ARBA00022771"/>
    </source>
</evidence>
<proteinExistence type="predicted"/>
<feature type="compositionally biased region" description="Basic and acidic residues" evidence="6">
    <location>
        <begin position="88"/>
        <end position="109"/>
    </location>
</feature>
<dbReference type="Gene3D" id="4.10.1000.10">
    <property type="entry name" value="Zinc finger, CCCH-type"/>
    <property type="match status" value="2"/>
</dbReference>
<dbReference type="InterPro" id="IPR000571">
    <property type="entry name" value="Znf_CCCH"/>
</dbReference>
<feature type="zinc finger region" description="C3H1-type" evidence="5">
    <location>
        <begin position="159"/>
        <end position="187"/>
    </location>
</feature>
<evidence type="ECO:0000313" key="9">
    <source>
        <dbReference type="Proteomes" id="UP001374579"/>
    </source>
</evidence>
<dbReference type="GO" id="GO:0003729">
    <property type="term" value="F:mRNA binding"/>
    <property type="evidence" value="ECO:0007669"/>
    <property type="project" value="InterPro"/>
</dbReference>
<dbReference type="PROSITE" id="PS50103">
    <property type="entry name" value="ZF_C3H1"/>
    <property type="match status" value="2"/>
</dbReference>
<dbReference type="InterPro" id="IPR036855">
    <property type="entry name" value="Znf_CCCH_sf"/>
</dbReference>
<dbReference type="PANTHER" id="PTHR12547:SF18">
    <property type="entry name" value="PROTEIN TIS11"/>
    <property type="match status" value="1"/>
</dbReference>
<protein>
    <recommendedName>
        <fullName evidence="7">C3H1-type domain-containing protein</fullName>
    </recommendedName>
</protein>
<feature type="region of interest" description="Disordered" evidence="6">
    <location>
        <begin position="47"/>
        <end position="116"/>
    </location>
</feature>
<accession>A0AAN9BGY5</accession>
<feature type="compositionally biased region" description="Polar residues" evidence="6">
    <location>
        <begin position="214"/>
        <end position="227"/>
    </location>
</feature>
<keyword evidence="4 5" id="KW-0862">Zinc</keyword>
<feature type="region of interest" description="Disordered" evidence="6">
    <location>
        <begin position="206"/>
        <end position="227"/>
    </location>
</feature>
<name>A0AAN9BGY5_9CAEN</name>
<evidence type="ECO:0000256" key="6">
    <source>
        <dbReference type="SAM" id="MobiDB-lite"/>
    </source>
</evidence>
<keyword evidence="3 5" id="KW-0863">Zinc-finger</keyword>
<feature type="compositionally biased region" description="Low complexity" evidence="6">
    <location>
        <begin position="388"/>
        <end position="403"/>
    </location>
</feature>
<gene>
    <name evidence="8" type="ORF">V1264_019748</name>
</gene>
<feature type="domain" description="C3H1-type" evidence="7">
    <location>
        <begin position="159"/>
        <end position="187"/>
    </location>
</feature>
<keyword evidence="9" id="KW-1185">Reference proteome</keyword>
<organism evidence="8 9">
    <name type="scientific">Littorina saxatilis</name>
    <dbReference type="NCBI Taxonomy" id="31220"/>
    <lineage>
        <taxon>Eukaryota</taxon>
        <taxon>Metazoa</taxon>
        <taxon>Spiralia</taxon>
        <taxon>Lophotrochozoa</taxon>
        <taxon>Mollusca</taxon>
        <taxon>Gastropoda</taxon>
        <taxon>Caenogastropoda</taxon>
        <taxon>Littorinimorpha</taxon>
        <taxon>Littorinoidea</taxon>
        <taxon>Littorinidae</taxon>
        <taxon>Littorina</taxon>
    </lineage>
</organism>
<dbReference type="GO" id="GO:0008270">
    <property type="term" value="F:zinc ion binding"/>
    <property type="evidence" value="ECO:0007669"/>
    <property type="project" value="UniProtKB-KW"/>
</dbReference>
<feature type="zinc finger region" description="C3H1-type" evidence="5">
    <location>
        <begin position="121"/>
        <end position="149"/>
    </location>
</feature>
<dbReference type="Proteomes" id="UP001374579">
    <property type="component" value="Unassembled WGS sequence"/>
</dbReference>
<dbReference type="EMBL" id="JBAMIC010000009">
    <property type="protein sequence ID" value="KAK7103075.1"/>
    <property type="molecule type" value="Genomic_DNA"/>
</dbReference>
<evidence type="ECO:0000313" key="8">
    <source>
        <dbReference type="EMBL" id="KAK7103075.1"/>
    </source>
</evidence>
<evidence type="ECO:0000256" key="5">
    <source>
        <dbReference type="PROSITE-ProRule" id="PRU00723"/>
    </source>
</evidence>
<feature type="compositionally biased region" description="Polar residues" evidence="6">
    <location>
        <begin position="16"/>
        <end position="34"/>
    </location>
</feature>
<dbReference type="FunFam" id="4.10.1000.10:FF:000001">
    <property type="entry name" value="zinc finger CCCH domain-containing protein 15-like"/>
    <property type="match status" value="1"/>
</dbReference>
<evidence type="ECO:0000259" key="7">
    <source>
        <dbReference type="PROSITE" id="PS50103"/>
    </source>
</evidence>